<dbReference type="KEGG" id="vg:29080409"/>
<keyword evidence="2" id="KW-1185">Reference proteome</keyword>
<dbReference type="RefSeq" id="YP_009287613.1">
    <property type="nucleotide sequence ID" value="NC_031074.1"/>
</dbReference>
<name>A0A1B3AYM8_9CAUD</name>
<reference evidence="2" key="1">
    <citation type="submission" date="2016-07" db="EMBL/GenBank/DDBJ databases">
        <authorList>
            <person name="Florea S."/>
            <person name="Webb J.S."/>
            <person name="Jaromczyk J."/>
            <person name="Schardl C.L."/>
        </authorList>
    </citation>
    <scope>NUCLEOTIDE SEQUENCE [LARGE SCALE GENOMIC DNA]</scope>
</reference>
<evidence type="ECO:0000313" key="1">
    <source>
        <dbReference type="EMBL" id="AOE43834.1"/>
    </source>
</evidence>
<dbReference type="GeneID" id="29080409"/>
<sequence length="146" mass="16731">MDTATEKFAKCVEVVKRFEDAASQIAVAALLEIIDEHYPSTEFLVFTTSSDEDEGNIVELVDGGFVMDGEEVDRWDELPRSPKVDVRLWHAIAQRLPFQPMWDASIAEQRENKYYNMENYVSVSELRKIASRASELRKIADRKGDN</sequence>
<dbReference type="EMBL" id="KX557272">
    <property type="protein sequence ID" value="AOE43834.1"/>
    <property type="molecule type" value="Genomic_DNA"/>
</dbReference>
<organism evidence="1 2">
    <name type="scientific">Gordonia phage Bantam</name>
    <dbReference type="NCBI Taxonomy" id="1887641"/>
    <lineage>
        <taxon>Viruses</taxon>
        <taxon>Duplodnaviria</taxon>
        <taxon>Heunggongvirae</taxon>
        <taxon>Uroviricota</taxon>
        <taxon>Caudoviricetes</taxon>
        <taxon>Bantamvirus</taxon>
        <taxon>Bantamvirus bantam</taxon>
    </lineage>
</organism>
<accession>A0A1B3AYM8</accession>
<proteinExistence type="predicted"/>
<evidence type="ECO:0000313" key="2">
    <source>
        <dbReference type="Proteomes" id="UP000202170"/>
    </source>
</evidence>
<gene>
    <name evidence="1" type="primary">145</name>
    <name evidence="1" type="ORF">SEA_BANTAM_145</name>
</gene>
<dbReference type="Proteomes" id="UP000202170">
    <property type="component" value="Segment"/>
</dbReference>
<protein>
    <submittedName>
        <fullName evidence="1">Uncharacterized protein</fullName>
    </submittedName>
</protein>